<reference evidence="2 3" key="1">
    <citation type="journal article" date="2024" name="J Genomics">
        <title>Draft genome sequencing and assembly of Favolaschia claudopus CIRM-BRFM 2984 isolated from oak limbs.</title>
        <authorList>
            <person name="Navarro D."/>
            <person name="Drula E."/>
            <person name="Chaduli D."/>
            <person name="Cazenave R."/>
            <person name="Ahrendt S."/>
            <person name="Wang J."/>
            <person name="Lipzen A."/>
            <person name="Daum C."/>
            <person name="Barry K."/>
            <person name="Grigoriev I.V."/>
            <person name="Favel A."/>
            <person name="Rosso M.N."/>
            <person name="Martin F."/>
        </authorList>
    </citation>
    <scope>NUCLEOTIDE SEQUENCE [LARGE SCALE GENOMIC DNA]</scope>
    <source>
        <strain evidence="2 3">CIRM-BRFM 2984</strain>
    </source>
</reference>
<feature type="compositionally biased region" description="Pro residues" evidence="1">
    <location>
        <begin position="602"/>
        <end position="612"/>
    </location>
</feature>
<proteinExistence type="predicted"/>
<organism evidence="2 3">
    <name type="scientific">Favolaschia claudopus</name>
    <dbReference type="NCBI Taxonomy" id="2862362"/>
    <lineage>
        <taxon>Eukaryota</taxon>
        <taxon>Fungi</taxon>
        <taxon>Dikarya</taxon>
        <taxon>Basidiomycota</taxon>
        <taxon>Agaricomycotina</taxon>
        <taxon>Agaricomycetes</taxon>
        <taxon>Agaricomycetidae</taxon>
        <taxon>Agaricales</taxon>
        <taxon>Marasmiineae</taxon>
        <taxon>Mycenaceae</taxon>
        <taxon>Favolaschia</taxon>
    </lineage>
</organism>
<comment type="caution">
    <text evidence="2">The sequence shown here is derived from an EMBL/GenBank/DDBJ whole genome shotgun (WGS) entry which is preliminary data.</text>
</comment>
<feature type="compositionally biased region" description="Polar residues" evidence="1">
    <location>
        <begin position="461"/>
        <end position="470"/>
    </location>
</feature>
<name>A0AAV9Z603_9AGAR</name>
<dbReference type="AlphaFoldDB" id="A0AAV9Z603"/>
<feature type="compositionally biased region" description="Acidic residues" evidence="1">
    <location>
        <begin position="59"/>
        <end position="73"/>
    </location>
</feature>
<dbReference type="Proteomes" id="UP001362999">
    <property type="component" value="Unassembled WGS sequence"/>
</dbReference>
<feature type="compositionally biased region" description="Low complexity" evidence="1">
    <location>
        <begin position="660"/>
        <end position="675"/>
    </location>
</feature>
<feature type="region of interest" description="Disordered" evidence="1">
    <location>
        <begin position="52"/>
        <end position="85"/>
    </location>
</feature>
<dbReference type="EMBL" id="JAWWNJ010000194">
    <property type="protein sequence ID" value="KAK6972092.1"/>
    <property type="molecule type" value="Genomic_DNA"/>
</dbReference>
<evidence type="ECO:0000313" key="2">
    <source>
        <dbReference type="EMBL" id="KAK6972092.1"/>
    </source>
</evidence>
<sequence>MGKRGRASNFNEEEWEYLTGQFPTFKAAQRLGTVTKFFATMEFAFFERFPVGEGGGNGEGDEADGSEDDDDDGPSEKASKRAGKAVLTRRQQLQAWFYNYSTKLKKSQDTVLPLKSGSLAGTLFKAGGRKKTRRLQQVEIFQKRNKDAINAALKHRTKSSTLSAKKTKTTRSRGASSGATPRQDDIDGGGNSDDNSSGDDNAGGGGDDSDDAGSDGGTSGDDDDGGKVKAGRKKKGKENGGRKNMGLRRTVAQEMLELASEGEKEAVRREYVKQKPQYVEDASERPVEERDPEEIQGGIDELPGILNEVHEAIARHTGLVGYTVLVGPSPEDNGDIVTRTFCSGQTLIGQHNFPAAYGNWNEVLTATGQWGKKCFTRETRAARALQPKAAPVVQDLEDDTVLGANPHAKLNGLPKKLTKKQLKAQKDTRRAAAATTTTTSPTPQETVPVEAAAVPDDRLPASTTPLSATTLDGLLPFDDIPTATSNPLSENGPPAADPFTLDPFNDDFFDPAVFLPHCDDPNAMPPWYNPPVEPSASEGSTAFPLPAITTVADGSLRVSSNVDETSPLNRLPSPNPSLSPPLLDLPQTAASFAASAASSQTPSPPQSSPTPATPTISSEERSPAFPLYTVTPTSLAATPARHRRHAQFSPRVSSPLAVHPPTARVSSPSATARSPTSPPEVISAAAEADVPASTPTASRTPTPSPAVVQDTSDGRPRMTWAARKEEWRRKAPSSTDASTPTPPRPRPKTLPRSEVSESRL</sequence>
<feature type="compositionally biased region" description="Low complexity" evidence="1">
    <location>
        <begin position="580"/>
        <end position="601"/>
    </location>
</feature>
<gene>
    <name evidence="2" type="ORF">R3P38DRAFT_2812747</name>
</gene>
<feature type="compositionally biased region" description="Basic and acidic residues" evidence="1">
    <location>
        <begin position="712"/>
        <end position="729"/>
    </location>
</feature>
<feature type="region of interest" description="Disordered" evidence="1">
    <location>
        <begin position="404"/>
        <end position="472"/>
    </location>
</feature>
<feature type="region of interest" description="Disordered" evidence="1">
    <location>
        <begin position="151"/>
        <end position="248"/>
    </location>
</feature>
<evidence type="ECO:0000256" key="1">
    <source>
        <dbReference type="SAM" id="MobiDB-lite"/>
    </source>
</evidence>
<protein>
    <submittedName>
        <fullName evidence="2">Uncharacterized protein</fullName>
    </submittedName>
</protein>
<feature type="compositionally biased region" description="Low complexity" evidence="1">
    <location>
        <begin position="691"/>
        <end position="701"/>
    </location>
</feature>
<evidence type="ECO:0000313" key="3">
    <source>
        <dbReference type="Proteomes" id="UP001362999"/>
    </source>
</evidence>
<accession>A0AAV9Z603</accession>
<feature type="region of interest" description="Disordered" evidence="1">
    <location>
        <begin position="560"/>
        <end position="760"/>
    </location>
</feature>
<keyword evidence="3" id="KW-1185">Reference proteome</keyword>